<proteinExistence type="predicted"/>
<name>E6YN79_9HYPH</name>
<protein>
    <submittedName>
        <fullName evidence="1">Uncharacterized protein</fullName>
    </submittedName>
</protein>
<reference evidence="1" key="1">
    <citation type="journal article" date="2011" name="PLoS Genet.">
        <title>Parallel evolution of a type IV secretion system in radiating lineages of the host-restricted bacterial pathogen Bartonella.</title>
        <authorList>
            <person name="Engel P."/>
            <person name="Salzburger W."/>
            <person name="Liesch M."/>
            <person name="Chang C.C."/>
            <person name="Maruyama S."/>
            <person name="Lanz C."/>
            <person name="Calteau A."/>
            <person name="Lajus A."/>
            <person name="Medigue C."/>
            <person name="Schuster S.C."/>
            <person name="Dehio C."/>
        </authorList>
    </citation>
    <scope>NUCLEOTIDE SEQUENCE</scope>
    <source>
        <strain evidence="1">ATCC BAA-1498</strain>
    </source>
</reference>
<organism evidence="1">
    <name type="scientific">Bartonella rochalimae ATCC BAA-1498</name>
    <dbReference type="NCBI Taxonomy" id="685782"/>
    <lineage>
        <taxon>Bacteria</taxon>
        <taxon>Pseudomonadati</taxon>
        <taxon>Pseudomonadota</taxon>
        <taxon>Alphaproteobacteria</taxon>
        <taxon>Hyphomicrobiales</taxon>
        <taxon>Bartonellaceae</taxon>
        <taxon>Bartonella</taxon>
    </lineage>
</organism>
<gene>
    <name evidence="1" type="ORF">BARRO_120091</name>
</gene>
<dbReference type="EMBL" id="FN645466">
    <property type="protein sequence ID" value="CBI78317.1"/>
    <property type="molecule type" value="Genomic_DNA"/>
</dbReference>
<dbReference type="AlphaFoldDB" id="E6YN79"/>
<accession>E6YN79</accession>
<sequence length="54" mass="6366">MSASSACVYHYFCKWRLGVPKSSTDVSRRYLILTLCVEEWNYTLRDPFVMDDVL</sequence>
<evidence type="ECO:0000313" key="1">
    <source>
        <dbReference type="EMBL" id="CBI78317.1"/>
    </source>
</evidence>